<keyword evidence="1" id="KW-0479">Metal-binding</keyword>
<keyword evidence="6" id="KW-0539">Nucleus</keyword>
<dbReference type="Proteomes" id="UP000509510">
    <property type="component" value="Chromosome IV"/>
</dbReference>
<dbReference type="GeneID" id="55995643"/>
<evidence type="ECO:0000256" key="1">
    <source>
        <dbReference type="ARBA" id="ARBA00022723"/>
    </source>
</evidence>
<keyword evidence="3" id="KW-0805">Transcription regulation</keyword>
<accession>A0A7H8R4U2</accession>
<evidence type="ECO:0000256" key="4">
    <source>
        <dbReference type="ARBA" id="ARBA00023125"/>
    </source>
</evidence>
<dbReference type="OrthoDB" id="2593732at2759"/>
<evidence type="ECO:0000313" key="8">
    <source>
        <dbReference type="Proteomes" id="UP000509510"/>
    </source>
</evidence>
<organism evidence="7 8">
    <name type="scientific">Talaromyces rugulosus</name>
    <name type="common">Penicillium rugulosum</name>
    <dbReference type="NCBI Taxonomy" id="121627"/>
    <lineage>
        <taxon>Eukaryota</taxon>
        <taxon>Fungi</taxon>
        <taxon>Dikarya</taxon>
        <taxon>Ascomycota</taxon>
        <taxon>Pezizomycotina</taxon>
        <taxon>Eurotiomycetes</taxon>
        <taxon>Eurotiomycetidae</taxon>
        <taxon>Eurotiales</taxon>
        <taxon>Trichocomaceae</taxon>
        <taxon>Talaromyces</taxon>
        <taxon>Talaromyces sect. Islandici</taxon>
    </lineage>
</organism>
<reference evidence="8" key="1">
    <citation type="submission" date="2020-06" db="EMBL/GenBank/DDBJ databases">
        <title>A chromosome-scale genome assembly of Talaromyces rugulosus W13939.</title>
        <authorList>
            <person name="Wang B."/>
            <person name="Guo L."/>
            <person name="Ye K."/>
            <person name="Wang L."/>
        </authorList>
    </citation>
    <scope>NUCLEOTIDE SEQUENCE [LARGE SCALE GENOMIC DNA]</scope>
    <source>
        <strain evidence="8">W13939</strain>
    </source>
</reference>
<proteinExistence type="predicted"/>
<dbReference type="EMBL" id="CP055901">
    <property type="protein sequence ID" value="QKX61008.1"/>
    <property type="molecule type" value="Genomic_DNA"/>
</dbReference>
<evidence type="ECO:0000256" key="5">
    <source>
        <dbReference type="ARBA" id="ARBA00023163"/>
    </source>
</evidence>
<keyword evidence="8" id="KW-1185">Reference proteome</keyword>
<dbReference type="GO" id="GO:0046872">
    <property type="term" value="F:metal ion binding"/>
    <property type="evidence" value="ECO:0007669"/>
    <property type="project" value="UniProtKB-KW"/>
</dbReference>
<dbReference type="PANTHER" id="PTHR36206">
    <property type="entry name" value="ASPERCRYPTIN BIOSYNTHESIS CLUSTER-SPECIFIC TRANSCRIPTION REGULATOR ATNN-RELATED"/>
    <property type="match status" value="1"/>
</dbReference>
<dbReference type="GO" id="GO:0003677">
    <property type="term" value="F:DNA binding"/>
    <property type="evidence" value="ECO:0007669"/>
    <property type="project" value="UniProtKB-KW"/>
</dbReference>
<keyword evidence="4" id="KW-0238">DNA-binding</keyword>
<keyword evidence="2" id="KW-0862">Zinc</keyword>
<name>A0A7H8R4U2_TALRU</name>
<dbReference type="InterPro" id="IPR021858">
    <property type="entry name" value="Fun_TF"/>
</dbReference>
<evidence type="ECO:0000313" key="7">
    <source>
        <dbReference type="EMBL" id="QKX61008.1"/>
    </source>
</evidence>
<evidence type="ECO:0000256" key="3">
    <source>
        <dbReference type="ARBA" id="ARBA00023015"/>
    </source>
</evidence>
<dbReference type="AlphaFoldDB" id="A0A7H8R4U2"/>
<keyword evidence="5" id="KW-0804">Transcription</keyword>
<dbReference type="InterPro" id="IPR052360">
    <property type="entry name" value="Transcr_Regulatory_Proteins"/>
</dbReference>
<dbReference type="KEGG" id="trg:TRUGW13939_08154"/>
<sequence length="466" mass="53107">MKAPLEPPIALEGALSHSPSFGFLGTEKECQSFYFFQQKTAPQLSEFFGGDFWERLLLQAALYEPSIRHAILALGSLHAKFDQENDLIMQTNTDRWTNGYSWSYYGKAISILVGALSQKSKQAIDVCLICSILFACIEAMQSSYGSAITHIQSGMKVLCEVKYNERIRRHQHDVLRVSEVPYAPIKLLEEMFMRLDHQITQMVSGQKRKIPTIFSALFKARDSLISHWHVTSYSRSDILDPTSEILPTIPQVGTWQDKYSSILARWSSAYDVYLDIRGDNLTNAKRKGTATLRILKELGATAMMVTRTVIYDERKWDVFCPIFHNVVSLADDIVELDLKSAAEMPLYCVDMALVRPLFEVTCRCRDPIIRRRAILILRKCGRTEGEWNAVATSKVAQRVLNIEEAGLQNIKRCEDVPGWARISNISAAFDPINQRVTLTYSRLRREHDLTRQTTEEVTEMVAYDNS</sequence>
<protein>
    <submittedName>
        <fullName evidence="7">Uncharacterized protein</fullName>
    </submittedName>
</protein>
<evidence type="ECO:0000256" key="2">
    <source>
        <dbReference type="ARBA" id="ARBA00022833"/>
    </source>
</evidence>
<dbReference type="RefSeq" id="XP_035347183.1">
    <property type="nucleotide sequence ID" value="XM_035491290.1"/>
</dbReference>
<dbReference type="PANTHER" id="PTHR36206:SF4">
    <property type="entry name" value="HYPOTHETICAL CONSERVED PROTEIN (EUROFUNG)-RELATED"/>
    <property type="match status" value="1"/>
</dbReference>
<gene>
    <name evidence="7" type="ORF">TRUGW13939_08154</name>
</gene>
<dbReference type="Pfam" id="PF11951">
    <property type="entry name" value="Fungal_trans_2"/>
    <property type="match status" value="1"/>
</dbReference>
<evidence type="ECO:0000256" key="6">
    <source>
        <dbReference type="ARBA" id="ARBA00023242"/>
    </source>
</evidence>